<keyword evidence="10" id="KW-0614">Plasmid</keyword>
<evidence type="ECO:0000259" key="9">
    <source>
        <dbReference type="Pfam" id="PF18967"/>
    </source>
</evidence>
<dbReference type="InterPro" id="IPR043760">
    <property type="entry name" value="PycTM_dom"/>
</dbReference>
<protein>
    <recommendedName>
        <fullName evidence="9">Pycsar effector protein domain-containing protein</fullName>
    </recommendedName>
</protein>
<evidence type="ECO:0000256" key="4">
    <source>
        <dbReference type="ARBA" id="ARBA00022741"/>
    </source>
</evidence>
<evidence type="ECO:0000256" key="6">
    <source>
        <dbReference type="ARBA" id="ARBA00023118"/>
    </source>
</evidence>
<keyword evidence="4" id="KW-0547">Nucleotide-binding</keyword>
<evidence type="ECO:0000256" key="7">
    <source>
        <dbReference type="ARBA" id="ARBA00023136"/>
    </source>
</evidence>
<geneLocation type="plasmid" evidence="10">
    <name>pCS1-5</name>
</geneLocation>
<dbReference type="GO" id="GO:0000166">
    <property type="term" value="F:nucleotide binding"/>
    <property type="evidence" value="ECO:0007669"/>
    <property type="project" value="UniProtKB-KW"/>
</dbReference>
<evidence type="ECO:0000256" key="8">
    <source>
        <dbReference type="SAM" id="Phobius"/>
    </source>
</evidence>
<evidence type="ECO:0000256" key="5">
    <source>
        <dbReference type="ARBA" id="ARBA00022989"/>
    </source>
</evidence>
<keyword evidence="7 8" id="KW-0472">Membrane</keyword>
<proteinExistence type="predicted"/>
<sequence>MSQNNILQSEVKGYTKEDAYQSLSVINAWIGNIDTKVSFALALAGIIIGVIFENGIPDAFKRIGDVSKLAELNGGDVTAAILVGLLYFFSFLSIVSFIWSIIARVKNINNVSSIFFFGSIAGMELEDYVGRVNRITEEEVIKDLEEQIHINSKICSQKAKWYNIGIKLLGITIVLWFICMTFGLI</sequence>
<feature type="transmembrane region" description="Helical" evidence="8">
    <location>
        <begin position="77"/>
        <end position="102"/>
    </location>
</feature>
<comment type="subcellular location">
    <subcellularLocation>
        <location evidence="1">Cell membrane</location>
    </subcellularLocation>
</comment>
<dbReference type="GO" id="GO:0051607">
    <property type="term" value="P:defense response to virus"/>
    <property type="evidence" value="ECO:0007669"/>
    <property type="project" value="UniProtKB-KW"/>
</dbReference>
<keyword evidence="6" id="KW-0051">Antiviral defense</keyword>
<keyword evidence="2" id="KW-1003">Cell membrane</keyword>
<dbReference type="RefSeq" id="WP_172692215.1">
    <property type="nucleotide sequence ID" value="NZ_MG205643.1"/>
</dbReference>
<dbReference type="Pfam" id="PF18967">
    <property type="entry name" value="PycTM"/>
    <property type="match status" value="1"/>
</dbReference>
<keyword evidence="3 8" id="KW-0812">Transmembrane</keyword>
<reference evidence="10" key="1">
    <citation type="submission" date="2017-10" db="EMBL/GenBank/DDBJ databases">
        <title>Conjugative transfer of the toxin plasmid of Clostridium sordellii.</title>
        <authorList>
            <person name="Vidor C.J."/>
            <person name="Awad M."/>
            <person name="Lyras D."/>
        </authorList>
    </citation>
    <scope>NUCLEOTIDE SEQUENCE</scope>
    <source>
        <strain evidence="10">S0804018</strain>
        <plasmid evidence="10">pCS1-5</plasmid>
    </source>
</reference>
<evidence type="ECO:0000256" key="1">
    <source>
        <dbReference type="ARBA" id="ARBA00004236"/>
    </source>
</evidence>
<accession>A0A2I6SWD7</accession>
<name>A0A2I6SWD7_PARSO</name>
<dbReference type="AlphaFoldDB" id="A0A2I6SWD7"/>
<feature type="transmembrane region" description="Helical" evidence="8">
    <location>
        <begin position="161"/>
        <end position="184"/>
    </location>
</feature>
<dbReference type="EMBL" id="MG205643">
    <property type="protein sequence ID" value="AUO31837.1"/>
    <property type="molecule type" value="Genomic_DNA"/>
</dbReference>
<keyword evidence="5 8" id="KW-1133">Transmembrane helix</keyword>
<feature type="domain" description="Pycsar effector protein" evidence="9">
    <location>
        <begin position="19"/>
        <end position="181"/>
    </location>
</feature>
<evidence type="ECO:0000313" key="10">
    <source>
        <dbReference type="EMBL" id="AUO31837.1"/>
    </source>
</evidence>
<evidence type="ECO:0000256" key="3">
    <source>
        <dbReference type="ARBA" id="ARBA00022692"/>
    </source>
</evidence>
<organism evidence="10">
    <name type="scientific">Paraclostridium sordellii</name>
    <name type="common">Clostridium sordellii</name>
    <dbReference type="NCBI Taxonomy" id="1505"/>
    <lineage>
        <taxon>Bacteria</taxon>
        <taxon>Bacillati</taxon>
        <taxon>Bacillota</taxon>
        <taxon>Clostridia</taxon>
        <taxon>Peptostreptococcales</taxon>
        <taxon>Peptostreptococcaceae</taxon>
        <taxon>Paraclostridium</taxon>
    </lineage>
</organism>
<evidence type="ECO:0000256" key="2">
    <source>
        <dbReference type="ARBA" id="ARBA00022475"/>
    </source>
</evidence>
<feature type="transmembrane region" description="Helical" evidence="8">
    <location>
        <begin position="37"/>
        <end position="56"/>
    </location>
</feature>
<dbReference type="GO" id="GO:0005886">
    <property type="term" value="C:plasma membrane"/>
    <property type="evidence" value="ECO:0007669"/>
    <property type="project" value="UniProtKB-SubCell"/>
</dbReference>